<keyword evidence="3" id="KW-1133">Transmembrane helix</keyword>
<dbReference type="Pfam" id="PF05552">
    <property type="entry name" value="MS_channel_1st_1"/>
    <property type="match status" value="4"/>
</dbReference>
<feature type="transmembrane region" description="Helical" evidence="3">
    <location>
        <begin position="283"/>
        <end position="303"/>
    </location>
</feature>
<feature type="transmembrane region" description="Helical" evidence="3">
    <location>
        <begin position="189"/>
        <end position="211"/>
    </location>
</feature>
<organism evidence="4 5">
    <name type="scientific">Atopococcus tabaci</name>
    <dbReference type="NCBI Taxonomy" id="269774"/>
    <lineage>
        <taxon>Bacteria</taxon>
        <taxon>Bacillati</taxon>
        <taxon>Bacillota</taxon>
        <taxon>Bacilli</taxon>
        <taxon>Lactobacillales</taxon>
        <taxon>Carnobacteriaceae</taxon>
        <taxon>Atopococcus</taxon>
    </lineage>
</organism>
<keyword evidence="5" id="KW-1185">Reference proteome</keyword>
<dbReference type="GO" id="GO:0008381">
    <property type="term" value="F:mechanosensitive monoatomic ion channel activity"/>
    <property type="evidence" value="ECO:0007669"/>
    <property type="project" value="InterPro"/>
</dbReference>
<sequence length="446" mass="48290">MEQLQNIFNSMVAALPDILAGILLIIVAWIVAALIRRGTRKGMEAAKLEERFQKWGVAQDEESARGTIKSISQALYYLVWVLFLPGIFQRFGLTAIAQPISNMISTGLEFIPNLIGAALLLIIGLIVGRFLYNLVYNFSQSLNLDRMLKNFTGTKDKEEVESPQTDQNIDENSRTSQKRSGKSEGQNDGIAKVLATIAYILAFIPILTVALEALEIESISRPIVGVLDAVLSSIPNILLAVILLVLGIFIAKIVGDLVTDLLASSGLDNLSRYLKNTGTTMDIKLSSIIGSLVTGLIALFIAVEALNVLNLDVLNTIGAAIIAYLPNIIFAIVILALGFIGGQILGNFISQSFGSRWLGGIIQFSLAILSVFMAFDQLQFASSIVNTAFIFIIGGVSVAFAVAFGIGGREFASKQLDKLDSKLNQEEKEIKQNLDDSSDDNSDINL</sequence>
<dbReference type="PANTHER" id="PTHR30221">
    <property type="entry name" value="SMALL-CONDUCTANCE MECHANOSENSITIVE CHANNEL"/>
    <property type="match status" value="1"/>
</dbReference>
<comment type="caution">
    <text evidence="4">The sequence shown here is derived from an EMBL/GenBank/DDBJ whole genome shotgun (WGS) entry which is preliminary data.</text>
</comment>
<dbReference type="InterPro" id="IPR008910">
    <property type="entry name" value="MSC_TM_helix"/>
</dbReference>
<protein>
    <submittedName>
        <fullName evidence="4">Mechanosensitive ion channel</fullName>
    </submittedName>
</protein>
<feature type="transmembrane region" description="Helical" evidence="3">
    <location>
        <begin position="357"/>
        <end position="375"/>
    </location>
</feature>
<name>A0AA43UD33_9LACT</name>
<dbReference type="EMBL" id="JAUNQW010000023">
    <property type="protein sequence ID" value="MDO5457733.1"/>
    <property type="molecule type" value="Genomic_DNA"/>
</dbReference>
<feature type="transmembrane region" description="Helical" evidence="3">
    <location>
        <begin position="110"/>
        <end position="132"/>
    </location>
</feature>
<dbReference type="InterPro" id="IPR045275">
    <property type="entry name" value="MscS_archaea/bacteria_type"/>
</dbReference>
<keyword evidence="3" id="KW-0812">Transmembrane</keyword>
<evidence type="ECO:0000256" key="3">
    <source>
        <dbReference type="SAM" id="Phobius"/>
    </source>
</evidence>
<evidence type="ECO:0000313" key="4">
    <source>
        <dbReference type="EMBL" id="MDO5457733.1"/>
    </source>
</evidence>
<feature type="transmembrane region" description="Helical" evidence="3">
    <location>
        <begin position="387"/>
        <end position="408"/>
    </location>
</feature>
<keyword evidence="3" id="KW-0472">Membrane</keyword>
<proteinExistence type="predicted"/>
<feature type="transmembrane region" description="Helical" evidence="3">
    <location>
        <begin position="323"/>
        <end position="345"/>
    </location>
</feature>
<gene>
    <name evidence="4" type="ORF">Q4F26_05230</name>
</gene>
<evidence type="ECO:0000256" key="1">
    <source>
        <dbReference type="SAM" id="Coils"/>
    </source>
</evidence>
<feature type="region of interest" description="Disordered" evidence="2">
    <location>
        <begin position="155"/>
        <end position="186"/>
    </location>
</feature>
<reference evidence="4" key="1">
    <citation type="submission" date="2023-07" db="EMBL/GenBank/DDBJ databases">
        <title>Between Cages and Wild: Unraveling the Impact of Captivity on Animal Microbiomes and Antimicrobial Resistance.</title>
        <authorList>
            <person name="Schmartz G.P."/>
            <person name="Rehner J."/>
            <person name="Schuff M.J."/>
            <person name="Becker S.L."/>
            <person name="Kravczyk M."/>
            <person name="Gurevich A."/>
            <person name="Francke R."/>
            <person name="Mueller R."/>
            <person name="Keller V."/>
            <person name="Keller A."/>
        </authorList>
    </citation>
    <scope>NUCLEOTIDE SEQUENCE</scope>
    <source>
        <strain evidence="4">S39M_St_73</strain>
    </source>
</reference>
<dbReference type="NCBIfam" id="NF033912">
    <property type="entry name" value="msc"/>
    <property type="match status" value="1"/>
</dbReference>
<dbReference type="AlphaFoldDB" id="A0AA43UD33"/>
<evidence type="ECO:0000313" key="5">
    <source>
        <dbReference type="Proteomes" id="UP001171751"/>
    </source>
</evidence>
<feature type="transmembrane region" description="Helical" evidence="3">
    <location>
        <begin position="75"/>
        <end position="98"/>
    </location>
</feature>
<feature type="transmembrane region" description="Helical" evidence="3">
    <location>
        <begin position="237"/>
        <end position="262"/>
    </location>
</feature>
<feature type="transmembrane region" description="Helical" evidence="3">
    <location>
        <begin position="12"/>
        <end position="35"/>
    </location>
</feature>
<dbReference type="PANTHER" id="PTHR30221:SF1">
    <property type="entry name" value="SMALL-CONDUCTANCE MECHANOSENSITIVE CHANNEL"/>
    <property type="match status" value="1"/>
</dbReference>
<evidence type="ECO:0000256" key="2">
    <source>
        <dbReference type="SAM" id="MobiDB-lite"/>
    </source>
</evidence>
<feature type="coiled-coil region" evidence="1">
    <location>
        <begin position="409"/>
        <end position="436"/>
    </location>
</feature>
<accession>A0AA43UD33</accession>
<keyword evidence="1" id="KW-0175">Coiled coil</keyword>
<dbReference type="Proteomes" id="UP001171751">
    <property type="component" value="Unassembled WGS sequence"/>
</dbReference>